<sequence length="192" mass="21712">MTNKGKRPHTAKPEDQFIFKFYVKPNAEKRPEDKYIFKFYVNSKIKKTSNRHTSTSFAAPVAENNAADSAVQVRTQVSVNTSAASNLSVSTTTTKTMNAHAPANTLPRQAKDQASHKARHNNPSFRTQAETSNTRGKRTELRMEDLVHRQNHPGNYLEPDRLHYLSRGFFQHRTAQQANQAENPSNLSNSCK</sequence>
<evidence type="ECO:0000256" key="1">
    <source>
        <dbReference type="SAM" id="MobiDB-lite"/>
    </source>
</evidence>
<protein>
    <submittedName>
        <fullName evidence="2">Uncharacterized protein</fullName>
    </submittedName>
</protein>
<evidence type="ECO:0000313" key="3">
    <source>
        <dbReference type="Proteomes" id="UP000054997"/>
    </source>
</evidence>
<keyword evidence="3" id="KW-1185">Reference proteome</keyword>
<name>A0A0W0VRH4_9GAMM</name>
<feature type="region of interest" description="Disordered" evidence="1">
    <location>
        <begin position="100"/>
        <end position="139"/>
    </location>
</feature>
<gene>
    <name evidence="2" type="ORF">Llon_0431</name>
</gene>
<dbReference type="PATRIC" id="fig|45068.5.peg.462"/>
<evidence type="ECO:0000313" key="2">
    <source>
        <dbReference type="EMBL" id="KTD22557.1"/>
    </source>
</evidence>
<comment type="caution">
    <text evidence="2">The sequence shown here is derived from an EMBL/GenBank/DDBJ whole genome shotgun (WGS) entry which is preliminary data.</text>
</comment>
<dbReference type="AlphaFoldDB" id="A0A0W0VRH4"/>
<accession>A0A0W0VRH4</accession>
<proteinExistence type="predicted"/>
<reference evidence="2 3" key="1">
    <citation type="submission" date="2015-11" db="EMBL/GenBank/DDBJ databases">
        <title>Genomic analysis of 38 Legionella species identifies large and diverse effector repertoires.</title>
        <authorList>
            <person name="Burstein D."/>
            <person name="Amaro F."/>
            <person name="Zusman T."/>
            <person name="Lifshitz Z."/>
            <person name="Cohen O."/>
            <person name="Gilbert J.A."/>
            <person name="Pupko T."/>
            <person name="Shuman H.A."/>
            <person name="Segal G."/>
        </authorList>
    </citation>
    <scope>NUCLEOTIDE SEQUENCE [LARGE SCALE GENOMIC DNA]</scope>
    <source>
        <strain evidence="2 3">ATCC 49505</strain>
    </source>
</reference>
<feature type="compositionally biased region" description="Polar residues" evidence="1">
    <location>
        <begin position="121"/>
        <end position="134"/>
    </location>
</feature>
<dbReference type="RefSeq" id="WP_058528449.1">
    <property type="nucleotide sequence ID" value="NZ_CAAAHZ010000001.1"/>
</dbReference>
<organism evidence="2 3">
    <name type="scientific">Legionella londiniensis</name>
    <dbReference type="NCBI Taxonomy" id="45068"/>
    <lineage>
        <taxon>Bacteria</taxon>
        <taxon>Pseudomonadati</taxon>
        <taxon>Pseudomonadota</taxon>
        <taxon>Gammaproteobacteria</taxon>
        <taxon>Legionellales</taxon>
        <taxon>Legionellaceae</taxon>
        <taxon>Legionella</taxon>
    </lineage>
</organism>
<dbReference type="Proteomes" id="UP000054997">
    <property type="component" value="Unassembled WGS sequence"/>
</dbReference>
<dbReference type="EMBL" id="LNYK01000007">
    <property type="protein sequence ID" value="KTD22557.1"/>
    <property type="molecule type" value="Genomic_DNA"/>
</dbReference>